<dbReference type="InterPro" id="IPR022812">
    <property type="entry name" value="Dynamin"/>
</dbReference>
<dbReference type="Pfam" id="PF02212">
    <property type="entry name" value="GED"/>
    <property type="match status" value="1"/>
</dbReference>
<dbReference type="InterPro" id="IPR045063">
    <property type="entry name" value="Dynamin_N"/>
</dbReference>
<dbReference type="InterPro" id="IPR001401">
    <property type="entry name" value="Dynamin_GTPase"/>
</dbReference>
<dbReference type="InterPro" id="IPR003130">
    <property type="entry name" value="GED"/>
</dbReference>
<dbReference type="GO" id="GO:0005525">
    <property type="term" value="F:GTP binding"/>
    <property type="evidence" value="ECO:0007669"/>
    <property type="project" value="UniProtKB-KW"/>
</dbReference>
<dbReference type="Proteomes" id="UP000694402">
    <property type="component" value="Unassembled WGS sequence"/>
</dbReference>
<dbReference type="Pfam" id="PF00350">
    <property type="entry name" value="Dynamin_N"/>
    <property type="match status" value="1"/>
</dbReference>
<comment type="subcellular location">
    <subcellularLocation>
        <location evidence="1">Cytoplasm</location>
    </subcellularLocation>
</comment>
<dbReference type="PROSITE" id="PS51718">
    <property type="entry name" value="G_DYNAMIN_2"/>
    <property type="match status" value="1"/>
</dbReference>
<name>A0AAZ3RZW9_ONCTS</name>
<feature type="domain" description="Dynamin-type G" evidence="6">
    <location>
        <begin position="22"/>
        <end position="291"/>
    </location>
</feature>
<keyword evidence="2" id="KW-0963">Cytoplasm</keyword>
<evidence type="ECO:0000256" key="5">
    <source>
        <dbReference type="RuleBase" id="RU003932"/>
    </source>
</evidence>
<evidence type="ECO:0000259" key="6">
    <source>
        <dbReference type="PROSITE" id="PS51718"/>
    </source>
</evidence>
<protein>
    <recommendedName>
        <fullName evidence="6">Dynamin-type G domain-containing protein</fullName>
    </recommendedName>
</protein>
<evidence type="ECO:0000256" key="1">
    <source>
        <dbReference type="ARBA" id="ARBA00004496"/>
    </source>
</evidence>
<keyword evidence="4 5" id="KW-0342">GTP-binding</keyword>
<dbReference type="InterPro" id="IPR019762">
    <property type="entry name" value="Dynamin_GTPase_CS"/>
</dbReference>
<evidence type="ECO:0000313" key="7">
    <source>
        <dbReference type="Ensembl" id="ENSOTSP00005145424.1"/>
    </source>
</evidence>
<dbReference type="InterPro" id="IPR030381">
    <property type="entry name" value="G_DYNAMIN_dom"/>
</dbReference>
<dbReference type="GO" id="GO:0003924">
    <property type="term" value="F:GTPase activity"/>
    <property type="evidence" value="ECO:0007669"/>
    <property type="project" value="InterPro"/>
</dbReference>
<dbReference type="PRINTS" id="PR00195">
    <property type="entry name" value="DYNAMIN"/>
</dbReference>
<dbReference type="GO" id="GO:0005874">
    <property type="term" value="C:microtubule"/>
    <property type="evidence" value="ECO:0007669"/>
    <property type="project" value="TreeGrafter"/>
</dbReference>
<dbReference type="GO" id="GO:0000266">
    <property type="term" value="P:mitochondrial fission"/>
    <property type="evidence" value="ECO:0007669"/>
    <property type="project" value="TreeGrafter"/>
</dbReference>
<evidence type="ECO:0000256" key="2">
    <source>
        <dbReference type="ARBA" id="ARBA00022490"/>
    </source>
</evidence>
<sequence>MEALIPIINRLQEVFMTMGAEIIQLPQIVVVGSQSSAKSSVFESLVGRDFFLPRGTGIVTRRPLVLQLVNVPPLMERILQEKGYGFDTEQRPDCIKAEEWGTFLHSKNQVCDTIIRYGISPELIYLKIFSPHVLNLTLVDLPGITKVIPTSTSQRTEAQVQDMILSFISNPNSLILSMDKRGLSLPSFCAHVCLAGRRTLLVFSKLDLMDAGTDALEVLLCRVIPMQLGIVGVVNRSQHDVNTQKSIEDMAWEEQAFLQCHYPYLASRCGSRYLAHTLSYFLMLHIRDCLPELKTRVTSYGQPVEDHSTTLLQIVTKFASDYCNTIEGTATHIQTSELCRGARICYIFHETFGLTLQSIDPLGGLTELDILTAIRNAGPQPAFFVPEISFELLVKRQIKRLEDPSLRCVELVHEELQRIIQHCSSYSTPELLWFPKLHDSIVEVVTSLLWKCLPITNDMVHNLVQIELAYINTKHPEFTDAAQVSASGWQDGEKYWKNKKMAEENAQVAGFSSPVKGQAINLLDTVSIPGSRETEVIQRLINCYFLIVRKSIQDRSETRAPRGHLQSELVGQLYKHNLLQELLIESQDTAQQRTEVAGALQKDSNNIISDIRETPVVAQCN</sequence>
<comment type="similarity">
    <text evidence="5">Belongs to the TRAFAC class dynamin-like GTPase superfamily. Dynamin/Fzo/YdjA family.</text>
</comment>
<dbReference type="SMART" id="SM00302">
    <property type="entry name" value="GED"/>
    <property type="match status" value="1"/>
</dbReference>
<accession>A0AAZ3RZW9</accession>
<evidence type="ECO:0000313" key="8">
    <source>
        <dbReference type="Proteomes" id="UP000694402"/>
    </source>
</evidence>
<keyword evidence="3 5" id="KW-0547">Nucleotide-binding</keyword>
<dbReference type="GO" id="GO:0006897">
    <property type="term" value="P:endocytosis"/>
    <property type="evidence" value="ECO:0007669"/>
    <property type="project" value="TreeGrafter"/>
</dbReference>
<dbReference type="GO" id="GO:0016559">
    <property type="term" value="P:peroxisome fission"/>
    <property type="evidence" value="ECO:0007669"/>
    <property type="project" value="TreeGrafter"/>
</dbReference>
<dbReference type="GO" id="GO:0008017">
    <property type="term" value="F:microtubule binding"/>
    <property type="evidence" value="ECO:0007669"/>
    <property type="project" value="TreeGrafter"/>
</dbReference>
<dbReference type="PANTHER" id="PTHR11566">
    <property type="entry name" value="DYNAMIN"/>
    <property type="match status" value="1"/>
</dbReference>
<dbReference type="GO" id="GO:0005739">
    <property type="term" value="C:mitochondrion"/>
    <property type="evidence" value="ECO:0007669"/>
    <property type="project" value="TreeGrafter"/>
</dbReference>
<dbReference type="GO" id="GO:0016020">
    <property type="term" value="C:membrane"/>
    <property type="evidence" value="ECO:0007669"/>
    <property type="project" value="TreeGrafter"/>
</dbReference>
<dbReference type="GO" id="GO:0048312">
    <property type="term" value="P:intracellular distribution of mitochondria"/>
    <property type="evidence" value="ECO:0007669"/>
    <property type="project" value="TreeGrafter"/>
</dbReference>
<reference evidence="8" key="1">
    <citation type="journal article" date="2018" name="PLoS ONE">
        <title>Chinook salmon (Oncorhynchus tshawytscha) genome and transcriptome.</title>
        <authorList>
            <person name="Christensen K.A."/>
            <person name="Leong J.S."/>
            <person name="Sakhrani D."/>
            <person name="Biagi C.A."/>
            <person name="Minkley D.R."/>
            <person name="Withler R.E."/>
            <person name="Rondeau E.B."/>
            <person name="Koop B.F."/>
            <person name="Devlin R.H."/>
        </authorList>
    </citation>
    <scope>NUCLEOTIDE SEQUENCE [LARGE SCALE GENOMIC DNA]</scope>
</reference>
<proteinExistence type="inferred from homology"/>
<dbReference type="InterPro" id="IPR000375">
    <property type="entry name" value="Dynamin_stalk"/>
</dbReference>
<organism evidence="7 8">
    <name type="scientific">Oncorhynchus tshawytscha</name>
    <name type="common">Chinook salmon</name>
    <name type="synonym">Salmo tshawytscha</name>
    <dbReference type="NCBI Taxonomy" id="74940"/>
    <lineage>
        <taxon>Eukaryota</taxon>
        <taxon>Metazoa</taxon>
        <taxon>Chordata</taxon>
        <taxon>Craniata</taxon>
        <taxon>Vertebrata</taxon>
        <taxon>Euteleostomi</taxon>
        <taxon>Actinopterygii</taxon>
        <taxon>Neopterygii</taxon>
        <taxon>Teleostei</taxon>
        <taxon>Protacanthopterygii</taxon>
        <taxon>Salmoniformes</taxon>
        <taxon>Salmonidae</taxon>
        <taxon>Salmoninae</taxon>
        <taxon>Oncorhynchus</taxon>
    </lineage>
</organism>
<dbReference type="Pfam" id="PF01031">
    <property type="entry name" value="Dynamin_M"/>
    <property type="match status" value="1"/>
</dbReference>
<dbReference type="Gene3D" id="3.40.50.300">
    <property type="entry name" value="P-loop containing nucleotide triphosphate hydrolases"/>
    <property type="match status" value="1"/>
</dbReference>
<dbReference type="PROSITE" id="PS00410">
    <property type="entry name" value="G_DYNAMIN_1"/>
    <property type="match status" value="1"/>
</dbReference>
<reference evidence="7" key="2">
    <citation type="submission" date="2025-08" db="UniProtKB">
        <authorList>
            <consortium name="Ensembl"/>
        </authorList>
    </citation>
    <scope>IDENTIFICATION</scope>
</reference>
<evidence type="ECO:0000256" key="4">
    <source>
        <dbReference type="ARBA" id="ARBA00023134"/>
    </source>
</evidence>
<dbReference type="AlphaFoldDB" id="A0AAZ3RZW9"/>
<evidence type="ECO:0000256" key="3">
    <source>
        <dbReference type="ARBA" id="ARBA00022741"/>
    </source>
</evidence>
<dbReference type="GeneTree" id="ENSGT00940000165180"/>
<dbReference type="SMART" id="SM00053">
    <property type="entry name" value="DYNc"/>
    <property type="match status" value="1"/>
</dbReference>
<dbReference type="SUPFAM" id="SSF52540">
    <property type="entry name" value="P-loop containing nucleoside triphosphate hydrolases"/>
    <property type="match status" value="1"/>
</dbReference>
<dbReference type="Ensembl" id="ENSOTST00005147887.1">
    <property type="protein sequence ID" value="ENSOTSP00005145424.1"/>
    <property type="gene ID" value="ENSOTSG00005062370.1"/>
</dbReference>
<dbReference type="PANTHER" id="PTHR11566:SF50">
    <property type="entry name" value="DYNAMIN-1-LIKE PROTEIN ISOFORM X1"/>
    <property type="match status" value="1"/>
</dbReference>
<dbReference type="CDD" id="cd08771">
    <property type="entry name" value="DLP_1"/>
    <property type="match status" value="1"/>
</dbReference>
<keyword evidence="8" id="KW-1185">Reference proteome</keyword>
<reference evidence="7" key="3">
    <citation type="submission" date="2025-09" db="UniProtKB">
        <authorList>
            <consortium name="Ensembl"/>
        </authorList>
    </citation>
    <scope>IDENTIFICATION</scope>
</reference>
<dbReference type="InterPro" id="IPR027417">
    <property type="entry name" value="P-loop_NTPase"/>
</dbReference>
<dbReference type="Gene3D" id="1.20.120.1240">
    <property type="entry name" value="Dynamin, middle domain"/>
    <property type="match status" value="1"/>
</dbReference>